<evidence type="ECO:0000256" key="2">
    <source>
        <dbReference type="SAM" id="Phobius"/>
    </source>
</evidence>
<evidence type="ECO:0000313" key="4">
    <source>
        <dbReference type="Proteomes" id="UP000287171"/>
    </source>
</evidence>
<feature type="compositionally biased region" description="Polar residues" evidence="1">
    <location>
        <begin position="1"/>
        <end position="10"/>
    </location>
</feature>
<dbReference type="Proteomes" id="UP000287171">
    <property type="component" value="Unassembled WGS sequence"/>
</dbReference>
<organism evidence="3 4">
    <name type="scientific">Dictyobacter alpinus</name>
    <dbReference type="NCBI Taxonomy" id="2014873"/>
    <lineage>
        <taxon>Bacteria</taxon>
        <taxon>Bacillati</taxon>
        <taxon>Chloroflexota</taxon>
        <taxon>Ktedonobacteria</taxon>
        <taxon>Ktedonobacterales</taxon>
        <taxon>Dictyobacteraceae</taxon>
        <taxon>Dictyobacter</taxon>
    </lineage>
</organism>
<feature type="region of interest" description="Disordered" evidence="1">
    <location>
        <begin position="1"/>
        <end position="32"/>
    </location>
</feature>
<sequence>MNRTNPQSVKQNRRDKQMRREAERLREQQRQRRKTGLIVGTIVLVVAIMGVFIWRGMASGVSTTNTASTPDTTATNSQSSATTPYAPLNGITCDTQEQLAYHVHAHLSMYIDGKPVAVPQTIGIASDNSCIYWLHTHDTSGIIHIESPTQKKYTLGDFTQLWGKRFSNLQYEPKLDQATGWKAYVDGKPYSGDFHNIELQSHTLVTLAYNSPDVKPDTTYAWQGL</sequence>
<dbReference type="AlphaFoldDB" id="A0A402BBP5"/>
<name>A0A402BBP5_9CHLR</name>
<feature type="region of interest" description="Disordered" evidence="1">
    <location>
        <begin position="62"/>
        <end position="83"/>
    </location>
</feature>
<comment type="caution">
    <text evidence="3">The sequence shown here is derived from an EMBL/GenBank/DDBJ whole genome shotgun (WGS) entry which is preliminary data.</text>
</comment>
<keyword evidence="2" id="KW-1133">Transmembrane helix</keyword>
<gene>
    <name evidence="3" type="ORF">KDA_43350</name>
</gene>
<dbReference type="OrthoDB" id="2928291at2"/>
<keyword evidence="2" id="KW-0472">Membrane</keyword>
<keyword evidence="2" id="KW-0812">Transmembrane</keyword>
<dbReference type="EMBL" id="BIFT01000001">
    <property type="protein sequence ID" value="GCE28851.1"/>
    <property type="molecule type" value="Genomic_DNA"/>
</dbReference>
<accession>A0A402BBP5</accession>
<evidence type="ECO:0000256" key="1">
    <source>
        <dbReference type="SAM" id="MobiDB-lite"/>
    </source>
</evidence>
<dbReference type="RefSeq" id="WP_126629023.1">
    <property type="nucleotide sequence ID" value="NZ_BIFT01000001.1"/>
</dbReference>
<keyword evidence="4" id="KW-1185">Reference proteome</keyword>
<proteinExistence type="predicted"/>
<feature type="transmembrane region" description="Helical" evidence="2">
    <location>
        <begin position="35"/>
        <end position="54"/>
    </location>
</feature>
<evidence type="ECO:0000313" key="3">
    <source>
        <dbReference type="EMBL" id="GCE28851.1"/>
    </source>
</evidence>
<reference evidence="4" key="1">
    <citation type="submission" date="2018-12" db="EMBL/GenBank/DDBJ databases">
        <title>Tengunoibacter tsumagoiensis gen. nov., sp. nov., Dictyobacter kobayashii sp. nov., D. alpinus sp. nov., and D. joshuensis sp. nov. and description of Dictyobacteraceae fam. nov. within the order Ktedonobacterales isolated from Tengu-no-mugimeshi.</title>
        <authorList>
            <person name="Wang C.M."/>
            <person name="Zheng Y."/>
            <person name="Sakai Y."/>
            <person name="Toyoda A."/>
            <person name="Minakuchi Y."/>
            <person name="Abe K."/>
            <person name="Yokota A."/>
            <person name="Yabe S."/>
        </authorList>
    </citation>
    <scope>NUCLEOTIDE SEQUENCE [LARGE SCALE GENOMIC DNA]</scope>
    <source>
        <strain evidence="4">Uno16</strain>
    </source>
</reference>
<feature type="compositionally biased region" description="Basic and acidic residues" evidence="1">
    <location>
        <begin position="12"/>
        <end position="30"/>
    </location>
</feature>
<protein>
    <submittedName>
        <fullName evidence="3">Uncharacterized protein</fullName>
    </submittedName>
</protein>